<dbReference type="GO" id="GO:0003676">
    <property type="term" value="F:nucleic acid binding"/>
    <property type="evidence" value="ECO:0007669"/>
    <property type="project" value="InterPro"/>
</dbReference>
<evidence type="ECO:0000313" key="3">
    <source>
        <dbReference type="Proteomes" id="UP000524246"/>
    </source>
</evidence>
<evidence type="ECO:0000313" key="2">
    <source>
        <dbReference type="EMBL" id="NMC61789.1"/>
    </source>
</evidence>
<dbReference type="Proteomes" id="UP000524246">
    <property type="component" value="Unassembled WGS sequence"/>
</dbReference>
<organism evidence="2 3">
    <name type="scientific">SAR324 cluster bacterium</name>
    <dbReference type="NCBI Taxonomy" id="2024889"/>
    <lineage>
        <taxon>Bacteria</taxon>
        <taxon>Deltaproteobacteria</taxon>
        <taxon>SAR324 cluster</taxon>
    </lineage>
</organism>
<dbReference type="PANTHER" id="PTHR30008:SF0">
    <property type="entry name" value="EXODEOXYRIBONUCLEASE 7 LARGE SUBUNIT"/>
    <property type="match status" value="1"/>
</dbReference>
<dbReference type="PANTHER" id="PTHR30008">
    <property type="entry name" value="EXODEOXYRIBONUCLEASE 7 LARGE SUBUNIT"/>
    <property type="match status" value="1"/>
</dbReference>
<evidence type="ECO:0000259" key="1">
    <source>
        <dbReference type="Pfam" id="PF13742"/>
    </source>
</evidence>
<dbReference type="Pfam" id="PF13742">
    <property type="entry name" value="tRNA_anti_2"/>
    <property type="match status" value="1"/>
</dbReference>
<feature type="domain" description="OB-fold nucleic acid binding" evidence="1">
    <location>
        <begin position="9"/>
        <end position="72"/>
    </location>
</feature>
<dbReference type="GO" id="GO:0006308">
    <property type="term" value="P:DNA catabolic process"/>
    <property type="evidence" value="ECO:0007669"/>
    <property type="project" value="InterPro"/>
</dbReference>
<dbReference type="GO" id="GO:0008855">
    <property type="term" value="F:exodeoxyribonuclease VII activity"/>
    <property type="evidence" value="ECO:0007669"/>
    <property type="project" value="InterPro"/>
</dbReference>
<reference evidence="2 3" key="1">
    <citation type="journal article" date="2020" name="Biotechnol. Biofuels">
        <title>New insights from the biogas microbiome by comprehensive genome-resolved metagenomics of nearly 1600 species originating from multiple anaerobic digesters.</title>
        <authorList>
            <person name="Campanaro S."/>
            <person name="Treu L."/>
            <person name="Rodriguez-R L.M."/>
            <person name="Kovalovszki A."/>
            <person name="Ziels R.M."/>
            <person name="Maus I."/>
            <person name="Zhu X."/>
            <person name="Kougias P.G."/>
            <person name="Basile A."/>
            <person name="Luo G."/>
            <person name="Schluter A."/>
            <person name="Konstantinidis K.T."/>
            <person name="Angelidaki I."/>
        </authorList>
    </citation>
    <scope>NUCLEOTIDE SEQUENCE [LARGE SCALE GENOMIC DNA]</scope>
    <source>
        <strain evidence="2">AS27yjCOA_65</strain>
    </source>
</reference>
<dbReference type="EMBL" id="JAAZON010000048">
    <property type="protein sequence ID" value="NMC61789.1"/>
    <property type="molecule type" value="Genomic_DNA"/>
</dbReference>
<accession>A0A7X9FPG5</accession>
<name>A0A7X9FPG5_9DELT</name>
<dbReference type="InterPro" id="IPR025824">
    <property type="entry name" value="OB-fold_nuc-bd_dom"/>
</dbReference>
<feature type="non-terminal residue" evidence="2">
    <location>
        <position position="73"/>
    </location>
</feature>
<comment type="caution">
    <text evidence="2">The sequence shown here is derived from an EMBL/GenBank/DDBJ whole genome shotgun (WGS) entry which is preliminary data.</text>
</comment>
<dbReference type="AlphaFoldDB" id="A0A7X9FPG5"/>
<gene>
    <name evidence="2" type="ORF">GYA55_01335</name>
</gene>
<dbReference type="GO" id="GO:0009318">
    <property type="term" value="C:exodeoxyribonuclease VII complex"/>
    <property type="evidence" value="ECO:0007669"/>
    <property type="project" value="InterPro"/>
</dbReference>
<proteinExistence type="predicted"/>
<protein>
    <submittedName>
        <fullName evidence="2">Exodeoxyribonuclease VII large subunit</fullName>
    </submittedName>
</protein>
<sequence length="73" mass="8234">MAEQQVKYLSISELNRLLQFALDQSIPSVAFEGEVSELTFPQSGHAYFTLKDESTQISAVMWKGQLAHLSFQL</sequence>
<dbReference type="CDD" id="cd04489">
    <property type="entry name" value="ExoVII_LU_OBF"/>
    <property type="match status" value="1"/>
</dbReference>
<dbReference type="InterPro" id="IPR003753">
    <property type="entry name" value="Exonuc_VII_L"/>
</dbReference>